<dbReference type="InterPro" id="IPR003439">
    <property type="entry name" value="ABC_transporter-like_ATP-bd"/>
</dbReference>
<dbReference type="AlphaFoldDB" id="A0A5K7ZWN4"/>
<dbReference type="PROSITE" id="PS50893">
    <property type="entry name" value="ABC_TRANSPORTER_2"/>
    <property type="match status" value="1"/>
</dbReference>
<evidence type="ECO:0000256" key="2">
    <source>
        <dbReference type="ARBA" id="ARBA00022741"/>
    </source>
</evidence>
<dbReference type="KEGG" id="dov:DSCO28_52350"/>
<gene>
    <name evidence="5" type="ORF">DSCO28_52350</name>
</gene>
<keyword evidence="3 5" id="KW-0067">ATP-binding</keyword>
<dbReference type="Proteomes" id="UP000425960">
    <property type="component" value="Chromosome"/>
</dbReference>
<accession>A0A5K7ZWN4</accession>
<dbReference type="SUPFAM" id="SSF50331">
    <property type="entry name" value="MOP-like"/>
    <property type="match status" value="1"/>
</dbReference>
<dbReference type="GO" id="GO:0016887">
    <property type="term" value="F:ATP hydrolysis activity"/>
    <property type="evidence" value="ECO:0007669"/>
    <property type="project" value="InterPro"/>
</dbReference>
<dbReference type="SMART" id="SM00382">
    <property type="entry name" value="AAA"/>
    <property type="match status" value="1"/>
</dbReference>
<dbReference type="InterPro" id="IPR013611">
    <property type="entry name" value="Transp-assoc_OB_typ2"/>
</dbReference>
<dbReference type="InterPro" id="IPR003593">
    <property type="entry name" value="AAA+_ATPase"/>
</dbReference>
<dbReference type="PROSITE" id="PS00211">
    <property type="entry name" value="ABC_TRANSPORTER_1"/>
    <property type="match status" value="1"/>
</dbReference>
<evidence type="ECO:0000259" key="4">
    <source>
        <dbReference type="PROSITE" id="PS50893"/>
    </source>
</evidence>
<keyword evidence="1" id="KW-0813">Transport</keyword>
<reference evidence="5 6" key="1">
    <citation type="submission" date="2019-11" db="EMBL/GenBank/DDBJ databases">
        <title>Comparative genomics of hydrocarbon-degrading Desulfosarcina strains.</title>
        <authorList>
            <person name="Watanabe M."/>
            <person name="Kojima H."/>
            <person name="Fukui M."/>
        </authorList>
    </citation>
    <scope>NUCLEOTIDE SEQUENCE [LARGE SCALE GENOMIC DNA]</scope>
    <source>
        <strain evidence="5 6">28bB2T</strain>
    </source>
</reference>
<evidence type="ECO:0000256" key="3">
    <source>
        <dbReference type="ARBA" id="ARBA00022840"/>
    </source>
</evidence>
<protein>
    <submittedName>
        <fullName evidence="5">ABC transporter ATP-binding protein</fullName>
    </submittedName>
</protein>
<evidence type="ECO:0000313" key="5">
    <source>
        <dbReference type="EMBL" id="BBO84669.1"/>
    </source>
</evidence>
<feature type="domain" description="ABC transporter" evidence="4">
    <location>
        <begin position="1"/>
        <end position="231"/>
    </location>
</feature>
<evidence type="ECO:0000313" key="6">
    <source>
        <dbReference type="Proteomes" id="UP000425960"/>
    </source>
</evidence>
<dbReference type="GO" id="GO:0022857">
    <property type="term" value="F:transmembrane transporter activity"/>
    <property type="evidence" value="ECO:0007669"/>
    <property type="project" value="InterPro"/>
</dbReference>
<dbReference type="PANTHER" id="PTHR42781:SF4">
    <property type="entry name" value="SPERMIDINE_PUTRESCINE IMPORT ATP-BINDING PROTEIN POTA"/>
    <property type="match status" value="1"/>
</dbReference>
<name>A0A5K7ZWN4_9BACT</name>
<sequence>MIGIDGLRVNLPGFSLQGIDLAVGQGEFFCLLGPTGAGKTLVLESVAGIIPAAAGRIVVADRDVTGLPPERRGVGMVYQDCALFPHLNVSRNIQYGLRYHNGGHGAARTRYHDLVERLGLAPLLQRSVMRLSGGEKQRVALARALVTAPRVLLLDEPLAALDPCFREEIRSLFCSLHQETGLTVLMVTHDFTDAHRMADRVAILNNGCIEQTGTVAGVFRKPATAFVAEFVGMKNLLPVSVGDGRMAIGDWVLPLSSDNGNPHLAAIRPEDVHLRPADPVAGERSPGLAGTISAIASQGTFAELHVAAAGVTFTTIMLTSRMLALDLRQGSAVSLAIDPANIHLM</sequence>
<dbReference type="Pfam" id="PF08402">
    <property type="entry name" value="TOBE_2"/>
    <property type="match status" value="1"/>
</dbReference>
<dbReference type="InterPro" id="IPR050093">
    <property type="entry name" value="ABC_SmlMolc_Importer"/>
</dbReference>
<organism evidence="5 6">
    <name type="scientific">Desulfosarcina ovata subsp. sediminis</name>
    <dbReference type="NCBI Taxonomy" id="885957"/>
    <lineage>
        <taxon>Bacteria</taxon>
        <taxon>Pseudomonadati</taxon>
        <taxon>Thermodesulfobacteriota</taxon>
        <taxon>Desulfobacteria</taxon>
        <taxon>Desulfobacterales</taxon>
        <taxon>Desulfosarcinaceae</taxon>
        <taxon>Desulfosarcina</taxon>
    </lineage>
</organism>
<dbReference type="EMBL" id="AP021876">
    <property type="protein sequence ID" value="BBO84669.1"/>
    <property type="molecule type" value="Genomic_DNA"/>
</dbReference>
<dbReference type="GO" id="GO:0005524">
    <property type="term" value="F:ATP binding"/>
    <property type="evidence" value="ECO:0007669"/>
    <property type="project" value="UniProtKB-KW"/>
</dbReference>
<dbReference type="GO" id="GO:0043190">
    <property type="term" value="C:ATP-binding cassette (ABC) transporter complex"/>
    <property type="evidence" value="ECO:0007669"/>
    <property type="project" value="InterPro"/>
</dbReference>
<dbReference type="PANTHER" id="PTHR42781">
    <property type="entry name" value="SPERMIDINE/PUTRESCINE IMPORT ATP-BINDING PROTEIN POTA"/>
    <property type="match status" value="1"/>
</dbReference>
<dbReference type="SUPFAM" id="SSF52540">
    <property type="entry name" value="P-loop containing nucleoside triphosphate hydrolases"/>
    <property type="match status" value="1"/>
</dbReference>
<dbReference type="Pfam" id="PF00005">
    <property type="entry name" value="ABC_tran"/>
    <property type="match status" value="1"/>
</dbReference>
<dbReference type="RefSeq" id="WP_155324524.1">
    <property type="nucleotide sequence ID" value="NZ_AP021876.1"/>
</dbReference>
<keyword evidence="2" id="KW-0547">Nucleotide-binding</keyword>
<dbReference type="InterPro" id="IPR017871">
    <property type="entry name" value="ABC_transporter-like_CS"/>
</dbReference>
<dbReference type="Gene3D" id="3.40.50.300">
    <property type="entry name" value="P-loop containing nucleotide triphosphate hydrolases"/>
    <property type="match status" value="1"/>
</dbReference>
<evidence type="ECO:0000256" key="1">
    <source>
        <dbReference type="ARBA" id="ARBA00022448"/>
    </source>
</evidence>
<dbReference type="InterPro" id="IPR027417">
    <property type="entry name" value="P-loop_NTPase"/>
</dbReference>
<proteinExistence type="predicted"/>
<dbReference type="InterPro" id="IPR008995">
    <property type="entry name" value="Mo/tungstate-bd_C_term_dom"/>
</dbReference>